<gene>
    <name evidence="9" type="ORF">APUTEX25_005592</name>
    <name evidence="8" type="ORF">F751_5969</name>
    <name evidence="7" type="ORF">g.262</name>
</gene>
<dbReference type="STRING" id="3075.A0A087SI74"/>
<dbReference type="GO" id="GO:0019172">
    <property type="term" value="F:glyoxalase III activity"/>
    <property type="evidence" value="ECO:0007669"/>
    <property type="project" value="UniProtKB-EC"/>
</dbReference>
<keyword evidence="10" id="KW-1185">Reference proteome</keyword>
<dbReference type="eggNOG" id="ENOG502RZ3Y">
    <property type="taxonomic scope" value="Eukaryota"/>
</dbReference>
<dbReference type="GeneID" id="23617360"/>
<dbReference type="FunFam" id="3.40.50.880:FF:000051">
    <property type="entry name" value="Glutathione-independent glyoxalase HSP31"/>
    <property type="match status" value="1"/>
</dbReference>
<comment type="catalytic activity">
    <reaction evidence="5">
        <text>methylglyoxal + H2O = (R)-lactate + H(+)</text>
        <dbReference type="Rhea" id="RHEA:27754"/>
        <dbReference type="ChEBI" id="CHEBI:15377"/>
        <dbReference type="ChEBI" id="CHEBI:15378"/>
        <dbReference type="ChEBI" id="CHEBI:16004"/>
        <dbReference type="ChEBI" id="CHEBI:17158"/>
        <dbReference type="EC" id="4.2.1.130"/>
    </reaction>
</comment>
<dbReference type="EC" id="4.2.1.130" evidence="1"/>
<dbReference type="GO" id="GO:0019243">
    <property type="term" value="P:methylglyoxal catabolic process to D-lactate via S-lactoyl-glutathione"/>
    <property type="evidence" value="ECO:0007669"/>
    <property type="project" value="TreeGrafter"/>
</dbReference>
<sequence>MSSNTLPKRVLVAITSYNGALYDDGKRTGLYWSEALHPYNVFVEAGFEVDVASEKGTMGYDEHSIEGDGLDPESKEAWEDVNNPLKKALKESLLKAADVDPPKYGIFFGAGGHGAIYDYPGASGLHAAGSAIYGAGGVIAAVCHGPAILPGIKDPATGQPAIKGKKVTGFTKVGEEQMGLLESMRKDKVHTIEELVTEVGAKYVQPPGGPFDDFSYTDGRVVSGVNPASAKSTAQAALKAFESSQ</sequence>
<evidence type="ECO:0000256" key="2">
    <source>
        <dbReference type="ARBA" id="ARBA00023016"/>
    </source>
</evidence>
<evidence type="ECO:0000313" key="7">
    <source>
        <dbReference type="EMBL" id="JAT68262.1"/>
    </source>
</evidence>
<dbReference type="SUPFAM" id="SSF52317">
    <property type="entry name" value="Class I glutamine amidotransferase-like"/>
    <property type="match status" value="1"/>
</dbReference>
<dbReference type="EMBL" id="QOKY01000193">
    <property type="protein sequence ID" value="RMZ53846.1"/>
    <property type="molecule type" value="Genomic_DNA"/>
</dbReference>
<dbReference type="EMBL" id="GDKF01010360">
    <property type="protein sequence ID" value="JAT68262.1"/>
    <property type="molecule type" value="Transcribed_RNA"/>
</dbReference>
<reference evidence="11" key="3">
    <citation type="journal article" date="2018" name="Algal Res.">
        <title>Characterization of plant carbon substrate utilization by Auxenochlorella protothecoides.</title>
        <authorList>
            <person name="Vogler B.W."/>
            <person name="Starkenburg S.R."/>
            <person name="Sudasinghe N."/>
            <person name="Schambach J.Y."/>
            <person name="Rollin J.A."/>
            <person name="Pattathil S."/>
            <person name="Barry A.N."/>
        </authorList>
    </citation>
    <scope>NUCLEOTIDE SEQUENCE [LARGE SCALE GENOMIC DNA]</scope>
    <source>
        <strain evidence="11">UTEX 25</strain>
    </source>
</reference>
<dbReference type="Gene3D" id="3.40.50.880">
    <property type="match status" value="1"/>
</dbReference>
<evidence type="ECO:0000256" key="3">
    <source>
        <dbReference type="ARBA" id="ARBA00023239"/>
    </source>
</evidence>
<dbReference type="InterPro" id="IPR029062">
    <property type="entry name" value="Class_I_gatase-like"/>
</dbReference>
<dbReference type="GO" id="GO:0005737">
    <property type="term" value="C:cytoplasm"/>
    <property type="evidence" value="ECO:0007669"/>
    <property type="project" value="TreeGrafter"/>
</dbReference>
<keyword evidence="3" id="KW-0456">Lyase</keyword>
<dbReference type="AlphaFoldDB" id="A0A087SI74"/>
<feature type="domain" description="DJ-1/PfpI" evidence="6">
    <location>
        <begin position="34"/>
        <end position="197"/>
    </location>
</feature>
<organism evidence="8 10">
    <name type="scientific">Auxenochlorella protothecoides</name>
    <name type="common">Green microalga</name>
    <name type="synonym">Chlorella protothecoides</name>
    <dbReference type="NCBI Taxonomy" id="3075"/>
    <lineage>
        <taxon>Eukaryota</taxon>
        <taxon>Viridiplantae</taxon>
        <taxon>Chlorophyta</taxon>
        <taxon>core chlorophytes</taxon>
        <taxon>Trebouxiophyceae</taxon>
        <taxon>Chlorellales</taxon>
        <taxon>Chlorellaceae</taxon>
        <taxon>Auxenochlorella</taxon>
    </lineage>
</organism>
<evidence type="ECO:0000313" key="9">
    <source>
        <dbReference type="EMBL" id="RMZ53846.1"/>
    </source>
</evidence>
<dbReference type="InterPro" id="IPR002818">
    <property type="entry name" value="DJ-1/PfpI"/>
</dbReference>
<dbReference type="Pfam" id="PF01965">
    <property type="entry name" value="DJ-1_PfpI"/>
    <property type="match status" value="1"/>
</dbReference>
<proteinExistence type="inferred from homology"/>
<dbReference type="InterPro" id="IPR050325">
    <property type="entry name" value="Prot/Nucl_acid_deglycase"/>
</dbReference>
<keyword evidence="2" id="KW-0346">Stress response</keyword>
<dbReference type="EMBL" id="KL662118">
    <property type="protein sequence ID" value="KFM25428.1"/>
    <property type="molecule type" value="Genomic_DNA"/>
</dbReference>
<name>A0A087SI74_AUXPR</name>
<reference evidence="7" key="2">
    <citation type="submission" date="2015-08" db="EMBL/GenBank/DDBJ databases">
        <authorList>
            <person name="Babu N.S."/>
            <person name="Beckwith C.J."/>
            <person name="Beseler K.G."/>
            <person name="Brison A."/>
            <person name="Carone J.V."/>
            <person name="Caskin T.P."/>
            <person name="Diamond M."/>
            <person name="Durham M.E."/>
            <person name="Foxe J.M."/>
            <person name="Go M."/>
            <person name="Henderson B.A."/>
            <person name="Jones I.B."/>
            <person name="McGettigan J.A."/>
            <person name="Micheletti S.J."/>
            <person name="Nasrallah M.E."/>
            <person name="Ortiz D."/>
            <person name="Piller C.R."/>
            <person name="Privatt S.R."/>
            <person name="Schneider S.L."/>
            <person name="Sharp S."/>
            <person name="Smith T.C."/>
            <person name="Stanton J.D."/>
            <person name="Ullery H.E."/>
            <person name="Wilson R.J."/>
            <person name="Serrano M.G."/>
            <person name="Buck G."/>
            <person name="Lee V."/>
            <person name="Wang Y."/>
            <person name="Carvalho R."/>
            <person name="Voegtly L."/>
            <person name="Shi R."/>
            <person name="Duckworth R."/>
            <person name="Johnson A."/>
            <person name="Loviza R."/>
            <person name="Walstead R."/>
            <person name="Shah Z."/>
            <person name="Kiflezghi M."/>
            <person name="Wade K."/>
            <person name="Ball S.L."/>
            <person name="Bradley K.W."/>
            <person name="Asai D.J."/>
            <person name="Bowman C.A."/>
            <person name="Russell D.A."/>
            <person name="Pope W.H."/>
            <person name="Jacobs-Sera D."/>
            <person name="Hendrix R.W."/>
            <person name="Hatfull G.F."/>
        </authorList>
    </citation>
    <scope>NUCLEOTIDE SEQUENCE</scope>
</reference>
<dbReference type="PANTHER" id="PTHR48094:SF11">
    <property type="entry name" value="GLUTATHIONE-INDEPENDENT GLYOXALASE HSP31-RELATED"/>
    <property type="match status" value="1"/>
</dbReference>
<evidence type="ECO:0000313" key="8">
    <source>
        <dbReference type="EMBL" id="KFM25428.1"/>
    </source>
</evidence>
<accession>A0A087SI74</accession>
<dbReference type="OrthoDB" id="543156at2759"/>
<reference evidence="9" key="5">
    <citation type="submission" date="2018-11" db="EMBL/GenBank/DDBJ databases">
        <title>Characterization of plant carbon substrate utilization by Auxenochlorella protothecoides.</title>
        <authorList>
            <person name="Vogler B.W."/>
            <person name="Starkenburg S.R."/>
            <person name="Sudasinghe N."/>
            <person name="Schambach J.Y."/>
            <person name="Rollin J.A."/>
            <person name="Pattathil S."/>
            <person name="Barry A.N."/>
        </authorList>
    </citation>
    <scope>NUCLEOTIDE SEQUENCE [LARGE SCALE GENOMIC DNA]</scope>
    <source>
        <strain evidence="9">UTEX 25</strain>
    </source>
</reference>
<reference evidence="9" key="4">
    <citation type="submission" date="2018-10" db="EMBL/GenBank/DDBJ databases">
        <authorList>
            <person name="Hovde B."/>
            <person name="Zhang X."/>
        </authorList>
    </citation>
    <scope>NUCLEOTIDE SEQUENCE [LARGE SCALE GENOMIC DNA]</scope>
    <source>
        <strain evidence="9">UTEX 25</strain>
    </source>
</reference>
<reference evidence="8 10" key="1">
    <citation type="journal article" date="2014" name="BMC Genomics">
        <title>Oil accumulation mechanisms of the oleaginous microalga Chlorella protothecoides revealed through its genome, transcriptomes, and proteomes.</title>
        <authorList>
            <person name="Gao C."/>
            <person name="Wang Y."/>
            <person name="Shen Y."/>
            <person name="Yan D."/>
            <person name="He X."/>
            <person name="Dai J."/>
            <person name="Wu Q."/>
        </authorList>
    </citation>
    <scope>NUCLEOTIDE SEQUENCE [LARGE SCALE GENOMIC DNA]</scope>
    <source>
        <strain evidence="8 10">0710</strain>
    </source>
</reference>
<evidence type="ECO:0000313" key="10">
    <source>
        <dbReference type="Proteomes" id="UP000028924"/>
    </source>
</evidence>
<evidence type="ECO:0000256" key="1">
    <source>
        <dbReference type="ARBA" id="ARBA00013134"/>
    </source>
</evidence>
<evidence type="ECO:0000259" key="6">
    <source>
        <dbReference type="Pfam" id="PF01965"/>
    </source>
</evidence>
<dbReference type="KEGG" id="apro:F751_5969"/>
<dbReference type="PANTHER" id="PTHR48094">
    <property type="entry name" value="PROTEIN/NUCLEIC ACID DEGLYCASE DJ-1-RELATED"/>
    <property type="match status" value="1"/>
</dbReference>
<dbReference type="Proteomes" id="UP000279271">
    <property type="component" value="Unassembled WGS sequence"/>
</dbReference>
<evidence type="ECO:0000313" key="11">
    <source>
        <dbReference type="Proteomes" id="UP000279271"/>
    </source>
</evidence>
<evidence type="ECO:0000256" key="5">
    <source>
        <dbReference type="ARBA" id="ARBA00048082"/>
    </source>
</evidence>
<evidence type="ECO:0000256" key="4">
    <source>
        <dbReference type="ARBA" id="ARBA00038493"/>
    </source>
</evidence>
<dbReference type="Proteomes" id="UP000028924">
    <property type="component" value="Unassembled WGS sequence"/>
</dbReference>
<dbReference type="RefSeq" id="XP_011398323.1">
    <property type="nucleotide sequence ID" value="XM_011400021.1"/>
</dbReference>
<comment type="similarity">
    <text evidence="4">Belongs to the peptidase C56 family. HSP31-like subfamily.</text>
</comment>
<protein>
    <recommendedName>
        <fullName evidence="1">D-lactate dehydratase</fullName>
        <ecNumber evidence="1">4.2.1.130</ecNumber>
    </recommendedName>
</protein>